<evidence type="ECO:0000313" key="9">
    <source>
        <dbReference type="EMBL" id="MFC3087872.1"/>
    </source>
</evidence>
<dbReference type="EC" id="2.6.1.-" evidence="7"/>
<dbReference type="Gene3D" id="3.90.1150.10">
    <property type="entry name" value="Aspartate Aminotransferase, domain 1"/>
    <property type="match status" value="1"/>
</dbReference>
<keyword evidence="10" id="KW-1185">Reference proteome</keyword>
<protein>
    <recommendedName>
        <fullName evidence="7">Aminotransferase</fullName>
        <ecNumber evidence="7">2.6.1.-</ecNumber>
    </recommendedName>
</protein>
<dbReference type="PROSITE" id="PS00105">
    <property type="entry name" value="AA_TRANSFER_CLASS_1"/>
    <property type="match status" value="1"/>
</dbReference>
<keyword evidence="3 7" id="KW-0032">Aminotransferase</keyword>
<dbReference type="PANTHER" id="PTHR46383">
    <property type="entry name" value="ASPARTATE AMINOTRANSFERASE"/>
    <property type="match status" value="1"/>
</dbReference>
<comment type="catalytic activity">
    <reaction evidence="6">
        <text>L-aspartate + 2-oxoglutarate = oxaloacetate + L-glutamate</text>
        <dbReference type="Rhea" id="RHEA:21824"/>
        <dbReference type="ChEBI" id="CHEBI:16452"/>
        <dbReference type="ChEBI" id="CHEBI:16810"/>
        <dbReference type="ChEBI" id="CHEBI:29985"/>
        <dbReference type="ChEBI" id="CHEBI:29991"/>
        <dbReference type="EC" id="2.6.1.1"/>
    </reaction>
</comment>
<dbReference type="SUPFAM" id="SSF53383">
    <property type="entry name" value="PLP-dependent transferases"/>
    <property type="match status" value="1"/>
</dbReference>
<evidence type="ECO:0000256" key="1">
    <source>
        <dbReference type="ARBA" id="ARBA00001933"/>
    </source>
</evidence>
<comment type="cofactor">
    <cofactor evidence="1 7">
        <name>pyridoxal 5'-phosphate</name>
        <dbReference type="ChEBI" id="CHEBI:597326"/>
    </cofactor>
</comment>
<dbReference type="Gene3D" id="3.40.640.10">
    <property type="entry name" value="Type I PLP-dependent aspartate aminotransferase-like (Major domain)"/>
    <property type="match status" value="1"/>
</dbReference>
<dbReference type="Proteomes" id="UP001595445">
    <property type="component" value="Unassembled WGS sequence"/>
</dbReference>
<proteinExistence type="inferred from homology"/>
<evidence type="ECO:0000256" key="4">
    <source>
        <dbReference type="ARBA" id="ARBA00022679"/>
    </source>
</evidence>
<evidence type="ECO:0000313" key="10">
    <source>
        <dbReference type="Proteomes" id="UP001595445"/>
    </source>
</evidence>
<evidence type="ECO:0000256" key="6">
    <source>
        <dbReference type="ARBA" id="ARBA00049185"/>
    </source>
</evidence>
<evidence type="ECO:0000256" key="5">
    <source>
        <dbReference type="ARBA" id="ARBA00022898"/>
    </source>
</evidence>
<dbReference type="InterPro" id="IPR015422">
    <property type="entry name" value="PyrdxlP-dep_Trfase_small"/>
</dbReference>
<dbReference type="CDD" id="cd00609">
    <property type="entry name" value="AAT_like"/>
    <property type="match status" value="1"/>
</dbReference>
<dbReference type="RefSeq" id="WP_197642050.1">
    <property type="nucleotide sequence ID" value="NZ_JAEACP010000003.1"/>
</dbReference>
<gene>
    <name evidence="9" type="ORF">ACFOD6_17620</name>
</gene>
<dbReference type="InterPro" id="IPR015424">
    <property type="entry name" value="PyrdxlP-dep_Trfase"/>
</dbReference>
<dbReference type="InterPro" id="IPR050596">
    <property type="entry name" value="AspAT/PAT-like"/>
</dbReference>
<comment type="caution">
    <text evidence="9">The sequence shown here is derived from an EMBL/GenBank/DDBJ whole genome shotgun (WGS) entry which is preliminary data.</text>
</comment>
<dbReference type="InterPro" id="IPR004839">
    <property type="entry name" value="Aminotransferase_I/II_large"/>
</dbReference>
<sequence length="391" mass="40946">MTQAASFHRAERISRLEISEIVQISEQAAALQAKGRDVVSLSTGEPDFPTPPHVIEAAHRAALAGQTRYTATIGTPALRAAIAAGAGVAVADVIVSTGAKQVIANAMLATLDPGDEVVMPAPFWTSYADIVSMAGGRPVVVPCGMEAGFRLSPSALEEAITPRTRWLMLNSPSNPTGAIYSAAELRALAEVLERHPGVWILTDEIYAELNFRPFTRFTDAAPGLRDRTLTVNGVSKAWSMTGWRIGWGIGPAALVKAMAAVQGQVTSGACSIAQAAALAALTGDQAGLATRREELRARRDRVVAALQAVPGIDCPSPDGAFYGFPRITGAMAATGHATDAEFCRWLLLDHGVALVPGRAFGLSGHLRLSFAYSDADLAKGLSRIASAVGAR</sequence>
<evidence type="ECO:0000259" key="8">
    <source>
        <dbReference type="Pfam" id="PF00155"/>
    </source>
</evidence>
<organism evidence="9 10">
    <name type="scientific">Tabrizicola soli</name>
    <dbReference type="NCBI Taxonomy" id="2185115"/>
    <lineage>
        <taxon>Bacteria</taxon>
        <taxon>Pseudomonadati</taxon>
        <taxon>Pseudomonadota</taxon>
        <taxon>Alphaproteobacteria</taxon>
        <taxon>Rhodobacterales</taxon>
        <taxon>Paracoccaceae</taxon>
        <taxon>Tabrizicola</taxon>
    </lineage>
</organism>
<feature type="domain" description="Aminotransferase class I/classII large" evidence="8">
    <location>
        <begin position="37"/>
        <end position="384"/>
    </location>
</feature>
<evidence type="ECO:0000256" key="7">
    <source>
        <dbReference type="RuleBase" id="RU000481"/>
    </source>
</evidence>
<dbReference type="PANTHER" id="PTHR46383:SF1">
    <property type="entry name" value="ASPARTATE AMINOTRANSFERASE"/>
    <property type="match status" value="1"/>
</dbReference>
<evidence type="ECO:0000256" key="2">
    <source>
        <dbReference type="ARBA" id="ARBA00007441"/>
    </source>
</evidence>
<accession>A0ABV7DXQ4</accession>
<reference evidence="10" key="1">
    <citation type="journal article" date="2019" name="Int. J. Syst. Evol. Microbiol.">
        <title>The Global Catalogue of Microorganisms (GCM) 10K type strain sequencing project: providing services to taxonomists for standard genome sequencing and annotation.</title>
        <authorList>
            <consortium name="The Broad Institute Genomics Platform"/>
            <consortium name="The Broad Institute Genome Sequencing Center for Infectious Disease"/>
            <person name="Wu L."/>
            <person name="Ma J."/>
        </authorList>
    </citation>
    <scope>NUCLEOTIDE SEQUENCE [LARGE SCALE GENOMIC DNA]</scope>
    <source>
        <strain evidence="10">KCTC 62102</strain>
    </source>
</reference>
<dbReference type="InterPro" id="IPR004838">
    <property type="entry name" value="NHTrfase_class1_PyrdxlP-BS"/>
</dbReference>
<evidence type="ECO:0000256" key="3">
    <source>
        <dbReference type="ARBA" id="ARBA00022576"/>
    </source>
</evidence>
<keyword evidence="5" id="KW-0663">Pyridoxal phosphate</keyword>
<dbReference type="GO" id="GO:0008483">
    <property type="term" value="F:transaminase activity"/>
    <property type="evidence" value="ECO:0007669"/>
    <property type="project" value="UniProtKB-KW"/>
</dbReference>
<dbReference type="Pfam" id="PF00155">
    <property type="entry name" value="Aminotran_1_2"/>
    <property type="match status" value="1"/>
</dbReference>
<name>A0ABV7DXQ4_9RHOB</name>
<dbReference type="InterPro" id="IPR015421">
    <property type="entry name" value="PyrdxlP-dep_Trfase_major"/>
</dbReference>
<keyword evidence="4 7" id="KW-0808">Transferase</keyword>
<comment type="similarity">
    <text evidence="2 7">Belongs to the class-I pyridoxal-phosphate-dependent aminotransferase family.</text>
</comment>
<dbReference type="EMBL" id="JBHRSM010000026">
    <property type="protein sequence ID" value="MFC3087872.1"/>
    <property type="molecule type" value="Genomic_DNA"/>
</dbReference>